<evidence type="ECO:0000313" key="2">
    <source>
        <dbReference type="Proteomes" id="UP000826656"/>
    </source>
</evidence>
<dbReference type="EMBL" id="JAIVGD010000011">
    <property type="protein sequence ID" value="KAH0768926.1"/>
    <property type="molecule type" value="Genomic_DNA"/>
</dbReference>
<reference evidence="1 2" key="1">
    <citation type="journal article" date="2021" name="bioRxiv">
        <title>Chromosome-scale and haplotype-resolved genome assembly of a tetraploid potato cultivar.</title>
        <authorList>
            <person name="Sun H."/>
            <person name="Jiao W.-B."/>
            <person name="Krause K."/>
            <person name="Campoy J.A."/>
            <person name="Goel M."/>
            <person name="Folz-Donahue K."/>
            <person name="Kukat C."/>
            <person name="Huettel B."/>
            <person name="Schneeberger K."/>
        </authorList>
    </citation>
    <scope>NUCLEOTIDE SEQUENCE [LARGE SCALE GENOMIC DNA]</scope>
    <source>
        <strain evidence="1">SolTubOtavaFocal</strain>
        <tissue evidence="1">Leaves</tissue>
    </source>
</reference>
<comment type="caution">
    <text evidence="1">The sequence shown here is derived from an EMBL/GenBank/DDBJ whole genome shotgun (WGS) entry which is preliminary data.</text>
</comment>
<gene>
    <name evidence="1" type="ORF">KY290_012907</name>
</gene>
<name>A0ABQ7VK95_SOLTU</name>
<sequence>MEQHLYLLLIGSVGDPGTLAKWLWLVAEMSFSSPNGAHSSLTPPRFVRPPMLQAIIQAWCCPTGSSFKVHMFPCKAWNSLIGIYACQTTSILVDTLSKH</sequence>
<dbReference type="Proteomes" id="UP000826656">
    <property type="component" value="Unassembled WGS sequence"/>
</dbReference>
<protein>
    <submittedName>
        <fullName evidence="1">Uncharacterized protein</fullName>
    </submittedName>
</protein>
<evidence type="ECO:0000313" key="1">
    <source>
        <dbReference type="EMBL" id="KAH0768926.1"/>
    </source>
</evidence>
<organism evidence="1 2">
    <name type="scientific">Solanum tuberosum</name>
    <name type="common">Potato</name>
    <dbReference type="NCBI Taxonomy" id="4113"/>
    <lineage>
        <taxon>Eukaryota</taxon>
        <taxon>Viridiplantae</taxon>
        <taxon>Streptophyta</taxon>
        <taxon>Embryophyta</taxon>
        <taxon>Tracheophyta</taxon>
        <taxon>Spermatophyta</taxon>
        <taxon>Magnoliopsida</taxon>
        <taxon>eudicotyledons</taxon>
        <taxon>Gunneridae</taxon>
        <taxon>Pentapetalae</taxon>
        <taxon>asterids</taxon>
        <taxon>lamiids</taxon>
        <taxon>Solanales</taxon>
        <taxon>Solanaceae</taxon>
        <taxon>Solanoideae</taxon>
        <taxon>Solaneae</taxon>
        <taxon>Solanum</taxon>
    </lineage>
</organism>
<proteinExistence type="predicted"/>
<keyword evidence="2" id="KW-1185">Reference proteome</keyword>
<accession>A0ABQ7VK95</accession>